<dbReference type="EMBL" id="JBBBZM010000001">
    <property type="protein sequence ID" value="KAL0640764.1"/>
    <property type="molecule type" value="Genomic_DNA"/>
</dbReference>
<gene>
    <name evidence="1" type="ORF">Q9L58_000070</name>
</gene>
<name>A0ABR3GY16_9PEZI</name>
<sequence length="78" mass="8883">MGLQNKPLLMELHQSLGLGDDDVGRKDKVNTKVANTYRVLRDLKAMIETDESPVVARRLAKLVRMYTRKFGVCMPPRP</sequence>
<evidence type="ECO:0000313" key="2">
    <source>
        <dbReference type="Proteomes" id="UP001447188"/>
    </source>
</evidence>
<keyword evidence="2" id="KW-1185">Reference proteome</keyword>
<protein>
    <submittedName>
        <fullName evidence="1">Uncharacterized protein</fullName>
    </submittedName>
</protein>
<dbReference type="Proteomes" id="UP001447188">
    <property type="component" value="Unassembled WGS sequence"/>
</dbReference>
<organism evidence="1 2">
    <name type="scientific">Discina gigas</name>
    <dbReference type="NCBI Taxonomy" id="1032678"/>
    <lineage>
        <taxon>Eukaryota</taxon>
        <taxon>Fungi</taxon>
        <taxon>Dikarya</taxon>
        <taxon>Ascomycota</taxon>
        <taxon>Pezizomycotina</taxon>
        <taxon>Pezizomycetes</taxon>
        <taxon>Pezizales</taxon>
        <taxon>Discinaceae</taxon>
        <taxon>Discina</taxon>
    </lineage>
</organism>
<proteinExistence type="predicted"/>
<accession>A0ABR3GY16</accession>
<reference evidence="1 2" key="1">
    <citation type="submission" date="2024-02" db="EMBL/GenBank/DDBJ databases">
        <title>Discinaceae phylogenomics.</title>
        <authorList>
            <person name="Dirks A.C."/>
            <person name="James T.Y."/>
        </authorList>
    </citation>
    <scope>NUCLEOTIDE SEQUENCE [LARGE SCALE GENOMIC DNA]</scope>
    <source>
        <strain evidence="1 2">ACD0624</strain>
    </source>
</reference>
<evidence type="ECO:0000313" key="1">
    <source>
        <dbReference type="EMBL" id="KAL0640764.1"/>
    </source>
</evidence>
<comment type="caution">
    <text evidence="1">The sequence shown here is derived from an EMBL/GenBank/DDBJ whole genome shotgun (WGS) entry which is preliminary data.</text>
</comment>